<feature type="compositionally biased region" description="Basic residues" evidence="1">
    <location>
        <begin position="268"/>
        <end position="286"/>
    </location>
</feature>
<evidence type="ECO:0000256" key="1">
    <source>
        <dbReference type="SAM" id="MobiDB-lite"/>
    </source>
</evidence>
<proteinExistence type="predicted"/>
<keyword evidence="3" id="KW-1185">Reference proteome</keyword>
<reference evidence="3" key="1">
    <citation type="journal article" date="2014" name="Proc. Natl. Acad. Sci. U.S.A.">
        <title>Extensive sampling of basidiomycete genomes demonstrates inadequacy of the white-rot/brown-rot paradigm for wood decay fungi.</title>
        <authorList>
            <person name="Riley R."/>
            <person name="Salamov A.A."/>
            <person name="Brown D.W."/>
            <person name="Nagy L.G."/>
            <person name="Floudas D."/>
            <person name="Held B.W."/>
            <person name="Levasseur A."/>
            <person name="Lombard V."/>
            <person name="Morin E."/>
            <person name="Otillar R."/>
            <person name="Lindquist E.A."/>
            <person name="Sun H."/>
            <person name="LaButti K.M."/>
            <person name="Schmutz J."/>
            <person name="Jabbour D."/>
            <person name="Luo H."/>
            <person name="Baker S.E."/>
            <person name="Pisabarro A.G."/>
            <person name="Walton J.D."/>
            <person name="Blanchette R.A."/>
            <person name="Henrissat B."/>
            <person name="Martin F."/>
            <person name="Cullen D."/>
            <person name="Hibbett D.S."/>
            <person name="Grigoriev I.V."/>
        </authorList>
    </citation>
    <scope>NUCLEOTIDE SEQUENCE [LARGE SCALE GENOMIC DNA]</scope>
    <source>
        <strain evidence="3">FD-172 SS1</strain>
    </source>
</reference>
<feature type="region of interest" description="Disordered" evidence="1">
    <location>
        <begin position="232"/>
        <end position="349"/>
    </location>
</feature>
<name>A0A067MDL2_BOTB1</name>
<feature type="region of interest" description="Disordered" evidence="1">
    <location>
        <begin position="162"/>
        <end position="184"/>
    </location>
</feature>
<dbReference type="Proteomes" id="UP000027195">
    <property type="component" value="Unassembled WGS sequence"/>
</dbReference>
<feature type="region of interest" description="Disordered" evidence="1">
    <location>
        <begin position="1"/>
        <end position="83"/>
    </location>
</feature>
<dbReference type="InParanoid" id="A0A067MDL2"/>
<protein>
    <submittedName>
        <fullName evidence="2">Uncharacterized protein</fullName>
    </submittedName>
</protein>
<feature type="compositionally biased region" description="Acidic residues" evidence="1">
    <location>
        <begin position="72"/>
        <end position="81"/>
    </location>
</feature>
<organism evidence="2 3">
    <name type="scientific">Botryobasidium botryosum (strain FD-172 SS1)</name>
    <dbReference type="NCBI Taxonomy" id="930990"/>
    <lineage>
        <taxon>Eukaryota</taxon>
        <taxon>Fungi</taxon>
        <taxon>Dikarya</taxon>
        <taxon>Basidiomycota</taxon>
        <taxon>Agaricomycotina</taxon>
        <taxon>Agaricomycetes</taxon>
        <taxon>Cantharellales</taxon>
        <taxon>Botryobasidiaceae</taxon>
        <taxon>Botryobasidium</taxon>
    </lineage>
</organism>
<sequence length="446" mass="48250">MARQKKHVTGLVKEVHSRRNPVLHTHISVQASEEATGDTVRVSLPTPPPPPPPKAIPKPPPPPTASSPLPLDPDDSDDEGDEYRSRSNTLLLAFVKQKGFYLKELLALEAADNVVAPCACGGTDLAVLRLLLPPSPPPSLMASWPPPGLRLRLLACQPSLPPSPPPSLVASRPRQLTSPPSSLPTIPLSVSPPLSVVFAADHIYFSASYKSISHSSSCVKVPFWLNSLPASLSPPDSKSTMARSNATSSSSSTKRKSPSSPQLTHPSPKIKTKQAKVKPMKSKPAKGGKPANDGKSTKSKRSADSDEESDPALPKKRSRKVTVEDVSDKEDERTPTAGDSTTAASKDAPKVLSKEELAKRAELLGFKSTRWLNKDGTPKTLKEIRAIQIAAWNSDTYDHFEKPTLIEYHGKYKYSFKCRARGKLHGRIVHRGINNASTSNLVNHIK</sequence>
<evidence type="ECO:0000313" key="2">
    <source>
        <dbReference type="EMBL" id="KDQ09686.1"/>
    </source>
</evidence>
<dbReference type="HOGENOM" id="CLU_613920_0_0_1"/>
<accession>A0A067MDL2</accession>
<feature type="compositionally biased region" description="Low complexity" evidence="1">
    <location>
        <begin position="242"/>
        <end position="252"/>
    </location>
</feature>
<gene>
    <name evidence="2" type="ORF">BOTBODRAFT_178765</name>
</gene>
<dbReference type="EMBL" id="KL198075">
    <property type="protein sequence ID" value="KDQ09686.1"/>
    <property type="molecule type" value="Genomic_DNA"/>
</dbReference>
<feature type="compositionally biased region" description="Polar residues" evidence="1">
    <location>
        <begin position="232"/>
        <end position="241"/>
    </location>
</feature>
<feature type="compositionally biased region" description="Pro residues" evidence="1">
    <location>
        <begin position="45"/>
        <end position="65"/>
    </location>
</feature>
<dbReference type="AlphaFoldDB" id="A0A067MDL2"/>
<evidence type="ECO:0000313" key="3">
    <source>
        <dbReference type="Proteomes" id="UP000027195"/>
    </source>
</evidence>